<evidence type="ECO:0000256" key="5">
    <source>
        <dbReference type="ARBA" id="ARBA00022833"/>
    </source>
</evidence>
<dbReference type="GO" id="GO:0008270">
    <property type="term" value="F:zinc ion binding"/>
    <property type="evidence" value="ECO:0007669"/>
    <property type="project" value="UniProtKB-KW"/>
</dbReference>
<evidence type="ECO:0000256" key="1">
    <source>
        <dbReference type="ARBA" id="ARBA00004906"/>
    </source>
</evidence>
<feature type="region of interest" description="Disordered" evidence="7">
    <location>
        <begin position="66"/>
        <end position="88"/>
    </location>
</feature>
<keyword evidence="4" id="KW-0833">Ubl conjugation pathway</keyword>
<evidence type="ECO:0000313" key="10">
    <source>
        <dbReference type="Proteomes" id="UP001168972"/>
    </source>
</evidence>
<dbReference type="PROSITE" id="PS51872">
    <property type="entry name" value="ZF_ZBR"/>
    <property type="match status" value="1"/>
</dbReference>
<dbReference type="Gene3D" id="1.20.1280.50">
    <property type="match status" value="1"/>
</dbReference>
<reference evidence="9" key="2">
    <citation type="submission" date="2023-03" db="EMBL/GenBank/DDBJ databases">
        <authorList>
            <person name="Inwood S.N."/>
            <person name="Skelly J.G."/>
            <person name="Guhlin J."/>
            <person name="Harrop T.W.R."/>
            <person name="Goldson S.G."/>
            <person name="Dearden P.K."/>
        </authorList>
    </citation>
    <scope>NUCLEOTIDE SEQUENCE</scope>
    <source>
        <strain evidence="9">Lincoln</strain>
        <tissue evidence="9">Whole body</tissue>
    </source>
</reference>
<dbReference type="CDD" id="cd22086">
    <property type="entry name" value="F-box_EMI"/>
    <property type="match status" value="1"/>
</dbReference>
<evidence type="ECO:0000256" key="3">
    <source>
        <dbReference type="ARBA" id="ARBA00022771"/>
    </source>
</evidence>
<keyword evidence="2" id="KW-0479">Metal-binding</keyword>
<dbReference type="SUPFAM" id="SSF81383">
    <property type="entry name" value="F-box domain"/>
    <property type="match status" value="1"/>
</dbReference>
<feature type="compositionally biased region" description="Low complexity" evidence="7">
    <location>
        <begin position="73"/>
        <end position="87"/>
    </location>
</feature>
<evidence type="ECO:0000259" key="8">
    <source>
        <dbReference type="PROSITE" id="PS51872"/>
    </source>
</evidence>
<sequence length="510" mass="57698">MNIEMIEDVEMAEMDSIELNKTPRSVVNSSNRSMYGSLNHTDSGYLSMTPQSIGSATSIATTGYRTTRSGVGNANNNTPSTATTTTTKRSYWLRSQDHWLDRRRTNLNNLIDESGGGDSMIEELDESDYKSSINLNNNNITNNDLSMDRNEFKAELRDYRNRLRRSQRISAAVTPAFREQIKSSPLSPEIPSASFVASEPIENDGNKLVILRQSTPYELNTSNLTIPSLQITCSPKTSKTSPAITSMENQKLSKLNITDFIPSVDIKPKRLDFSEKSFHYRGGVYKHRKLTPNYIGRDNIDILSLLGEKSNHYRIIEKIFSYLSPQDLCSISMVSHLWRKLCYADSSANTRRLRHIIVRQNTKENLKLITGKTKCDNDVQQTMNCIVRKGYFVAVQNLLHVPQRRRTQPTSPPVSPSKIKFHSFVKASRTLEPWERLFPCPKCSFACSVDTENNVGMCTREGCSTKFCPYCSSQPHTGACKTPLLATPTKRKKRPLVVGSKQSKRNLRRL</sequence>
<organism evidence="9 10">
    <name type="scientific">Microctonus hyperodae</name>
    <name type="common">Parasitoid wasp</name>
    <dbReference type="NCBI Taxonomy" id="165561"/>
    <lineage>
        <taxon>Eukaryota</taxon>
        <taxon>Metazoa</taxon>
        <taxon>Ecdysozoa</taxon>
        <taxon>Arthropoda</taxon>
        <taxon>Hexapoda</taxon>
        <taxon>Insecta</taxon>
        <taxon>Pterygota</taxon>
        <taxon>Neoptera</taxon>
        <taxon>Endopterygota</taxon>
        <taxon>Hymenoptera</taxon>
        <taxon>Apocrita</taxon>
        <taxon>Ichneumonoidea</taxon>
        <taxon>Braconidae</taxon>
        <taxon>Euphorinae</taxon>
        <taxon>Microctonus</taxon>
    </lineage>
</organism>
<dbReference type="EMBL" id="JAQQBR010000003">
    <property type="protein sequence ID" value="KAK0180258.1"/>
    <property type="molecule type" value="Genomic_DNA"/>
</dbReference>
<dbReference type="InterPro" id="IPR047147">
    <property type="entry name" value="FBX5_43"/>
</dbReference>
<evidence type="ECO:0000256" key="4">
    <source>
        <dbReference type="ARBA" id="ARBA00022786"/>
    </source>
</evidence>
<dbReference type="AlphaFoldDB" id="A0AA39G2P7"/>
<reference evidence="9" key="1">
    <citation type="journal article" date="2023" name="bioRxiv">
        <title>Scaffold-level genome assemblies of two parasitoid biocontrol wasps reveal the parthenogenesis mechanism and an associated novel virus.</title>
        <authorList>
            <person name="Inwood S."/>
            <person name="Skelly J."/>
            <person name="Guhlin J."/>
            <person name="Harrop T."/>
            <person name="Goldson S."/>
            <person name="Dearden P."/>
        </authorList>
    </citation>
    <scope>NUCLEOTIDE SEQUENCE</scope>
    <source>
        <strain evidence="9">Lincoln</strain>
        <tissue evidence="9">Whole body</tissue>
    </source>
</reference>
<keyword evidence="3" id="KW-0863">Zinc-finger</keyword>
<comment type="caution">
    <text evidence="9">The sequence shown here is derived from an EMBL/GenBank/DDBJ whole genome shotgun (WGS) entry which is preliminary data.</text>
</comment>
<name>A0AA39G2P7_MICHY</name>
<dbReference type="InterPro" id="IPR036047">
    <property type="entry name" value="F-box-like_dom_sf"/>
</dbReference>
<proteinExistence type="predicted"/>
<gene>
    <name evidence="9" type="ORF">PV327_005921</name>
</gene>
<keyword evidence="10" id="KW-1185">Reference proteome</keyword>
<dbReference type="InterPro" id="IPR044064">
    <property type="entry name" value="ZF_ZBR"/>
</dbReference>
<protein>
    <recommendedName>
        <fullName evidence="8">ZBR-type domain-containing protein</fullName>
    </recommendedName>
</protein>
<keyword evidence="6" id="KW-0175">Coiled coil</keyword>
<dbReference type="GO" id="GO:0045835">
    <property type="term" value="P:negative regulation of meiotic nuclear division"/>
    <property type="evidence" value="ECO:0007669"/>
    <property type="project" value="InterPro"/>
</dbReference>
<accession>A0AA39G2P7</accession>
<dbReference type="PANTHER" id="PTHR15493:SF9">
    <property type="entry name" value="GH14043P"/>
    <property type="match status" value="1"/>
</dbReference>
<dbReference type="PANTHER" id="PTHR15493">
    <property type="entry name" value="F-BOX ONLY PROTEIN 5 AND 43"/>
    <property type="match status" value="1"/>
</dbReference>
<evidence type="ECO:0000256" key="7">
    <source>
        <dbReference type="SAM" id="MobiDB-lite"/>
    </source>
</evidence>
<evidence type="ECO:0000256" key="6">
    <source>
        <dbReference type="SAM" id="Coils"/>
    </source>
</evidence>
<feature type="region of interest" description="Disordered" evidence="7">
    <location>
        <begin position="491"/>
        <end position="510"/>
    </location>
</feature>
<dbReference type="GO" id="GO:0007088">
    <property type="term" value="P:regulation of mitotic nuclear division"/>
    <property type="evidence" value="ECO:0007669"/>
    <property type="project" value="InterPro"/>
</dbReference>
<dbReference type="Proteomes" id="UP001168972">
    <property type="component" value="Unassembled WGS sequence"/>
</dbReference>
<feature type="coiled-coil region" evidence="6">
    <location>
        <begin position="142"/>
        <end position="169"/>
    </location>
</feature>
<evidence type="ECO:0000313" key="9">
    <source>
        <dbReference type="EMBL" id="KAK0180258.1"/>
    </source>
</evidence>
<dbReference type="GO" id="GO:0005634">
    <property type="term" value="C:nucleus"/>
    <property type="evidence" value="ECO:0007669"/>
    <property type="project" value="TreeGrafter"/>
</dbReference>
<dbReference type="Pfam" id="PF12937">
    <property type="entry name" value="F-box-like"/>
    <property type="match status" value="1"/>
</dbReference>
<keyword evidence="5" id="KW-0862">Zinc</keyword>
<evidence type="ECO:0000256" key="2">
    <source>
        <dbReference type="ARBA" id="ARBA00022723"/>
    </source>
</evidence>
<comment type="pathway">
    <text evidence="1">Protein modification; protein ubiquitination.</text>
</comment>
<dbReference type="InterPro" id="IPR001810">
    <property type="entry name" value="F-box_dom"/>
</dbReference>
<feature type="domain" description="ZBR-type" evidence="8">
    <location>
        <begin position="436"/>
        <end position="483"/>
    </location>
</feature>
<dbReference type="Gene3D" id="2.20.25.20">
    <property type="match status" value="1"/>
</dbReference>